<evidence type="ECO:0000313" key="3">
    <source>
        <dbReference type="Proteomes" id="UP000824151"/>
    </source>
</evidence>
<dbReference type="AlphaFoldDB" id="A0A9D1S082"/>
<dbReference type="Pfam" id="PF03636">
    <property type="entry name" value="Glyco_hydro_65N"/>
    <property type="match status" value="1"/>
</dbReference>
<reference evidence="2" key="1">
    <citation type="journal article" date="2021" name="PeerJ">
        <title>Extensive microbial diversity within the chicken gut microbiome revealed by metagenomics and culture.</title>
        <authorList>
            <person name="Gilroy R."/>
            <person name="Ravi A."/>
            <person name="Getino M."/>
            <person name="Pursley I."/>
            <person name="Horton D.L."/>
            <person name="Alikhan N.F."/>
            <person name="Baker D."/>
            <person name="Gharbi K."/>
            <person name="Hall N."/>
            <person name="Watson M."/>
            <person name="Adriaenssens E.M."/>
            <person name="Foster-Nyarko E."/>
            <person name="Jarju S."/>
            <person name="Secka A."/>
            <person name="Antonio M."/>
            <person name="Oren A."/>
            <person name="Chaudhuri R.R."/>
            <person name="La Ragione R."/>
            <person name="Hildebrand F."/>
            <person name="Pallen M.J."/>
        </authorList>
    </citation>
    <scope>NUCLEOTIDE SEQUENCE</scope>
    <source>
        <strain evidence="2">ChiHejej3B27-3195</strain>
    </source>
</reference>
<dbReference type="Gene3D" id="2.70.98.40">
    <property type="entry name" value="Glycoside hydrolase, family 65, N-terminal domain"/>
    <property type="match status" value="1"/>
</dbReference>
<name>A0A9D1S082_9MICC</name>
<dbReference type="InterPro" id="IPR011013">
    <property type="entry name" value="Gal_mutarotase_sf_dom"/>
</dbReference>
<gene>
    <name evidence="2" type="ORF">H9871_01105</name>
</gene>
<dbReference type="GO" id="GO:0005975">
    <property type="term" value="P:carbohydrate metabolic process"/>
    <property type="evidence" value="ECO:0007669"/>
    <property type="project" value="InterPro"/>
</dbReference>
<sequence>MRNLLNGPEWLVEQVGWDPLEAGVWETRFTVGNGYLGTRGTVEEGHRGQLSGTYLNGVYDSHDSPVIDLVNVPDWTMLEIYVEGVRMDVHTCVVEEHRRALDLRQGVLWRSTVFRDPAGRRTRLETLRFASMAEREVCAMRAIITAENHSSTVSVHSGIDGHRRNLDRLPAYPGGTDFHPEVKWEKWAFSKHLDELRREVDDDVLYLRMRTISSGIAIGVAAQTTFSAEPIQRDEHQGYEQIVQRAVFSLAEGQPLQIDKCAVLLTSRNSGA</sequence>
<feature type="domain" description="Glycoside hydrolase family 65 N-terminal" evidence="1">
    <location>
        <begin position="16"/>
        <end position="268"/>
    </location>
</feature>
<dbReference type="InterPro" id="IPR037018">
    <property type="entry name" value="GH65_N"/>
</dbReference>
<protein>
    <recommendedName>
        <fullName evidence="1">Glycoside hydrolase family 65 N-terminal domain-containing protein</fullName>
    </recommendedName>
</protein>
<dbReference type="Proteomes" id="UP000824151">
    <property type="component" value="Unassembled WGS sequence"/>
</dbReference>
<feature type="non-terminal residue" evidence="2">
    <location>
        <position position="272"/>
    </location>
</feature>
<accession>A0A9D1S082</accession>
<dbReference type="SUPFAM" id="SSF74650">
    <property type="entry name" value="Galactose mutarotase-like"/>
    <property type="match status" value="1"/>
</dbReference>
<evidence type="ECO:0000259" key="1">
    <source>
        <dbReference type="Pfam" id="PF03636"/>
    </source>
</evidence>
<dbReference type="PANTHER" id="PTHR11051:SF8">
    <property type="entry name" value="PROTEIN-GLUCOSYLGALACTOSYLHYDROXYLYSINE GLUCOSIDASE"/>
    <property type="match status" value="1"/>
</dbReference>
<dbReference type="EMBL" id="DXGD01000043">
    <property type="protein sequence ID" value="HIW98719.1"/>
    <property type="molecule type" value="Genomic_DNA"/>
</dbReference>
<dbReference type="GO" id="GO:0004553">
    <property type="term" value="F:hydrolase activity, hydrolyzing O-glycosyl compounds"/>
    <property type="evidence" value="ECO:0007669"/>
    <property type="project" value="TreeGrafter"/>
</dbReference>
<organism evidence="2 3">
    <name type="scientific">Candidatus Nesterenkonia stercoripullorum</name>
    <dbReference type="NCBI Taxonomy" id="2838701"/>
    <lineage>
        <taxon>Bacteria</taxon>
        <taxon>Bacillati</taxon>
        <taxon>Actinomycetota</taxon>
        <taxon>Actinomycetes</taxon>
        <taxon>Micrococcales</taxon>
        <taxon>Micrococcaceae</taxon>
        <taxon>Nesterenkonia</taxon>
    </lineage>
</organism>
<dbReference type="InterPro" id="IPR005196">
    <property type="entry name" value="Glyco_hydro_65_N"/>
</dbReference>
<dbReference type="PANTHER" id="PTHR11051">
    <property type="entry name" value="GLYCOSYL HYDROLASE-RELATED"/>
    <property type="match status" value="1"/>
</dbReference>
<reference evidence="2" key="2">
    <citation type="submission" date="2021-04" db="EMBL/GenBank/DDBJ databases">
        <authorList>
            <person name="Gilroy R."/>
        </authorList>
    </citation>
    <scope>NUCLEOTIDE SEQUENCE</scope>
    <source>
        <strain evidence="2">ChiHejej3B27-3195</strain>
    </source>
</reference>
<evidence type="ECO:0000313" key="2">
    <source>
        <dbReference type="EMBL" id="HIW98719.1"/>
    </source>
</evidence>
<comment type="caution">
    <text evidence="2">The sequence shown here is derived from an EMBL/GenBank/DDBJ whole genome shotgun (WGS) entry which is preliminary data.</text>
</comment>
<dbReference type="GO" id="GO:0030246">
    <property type="term" value="F:carbohydrate binding"/>
    <property type="evidence" value="ECO:0007669"/>
    <property type="project" value="InterPro"/>
</dbReference>
<proteinExistence type="predicted"/>